<name>A0A1V1NY25_9BACT</name>
<reference evidence="3" key="1">
    <citation type="submission" date="2012-11" db="EMBL/GenBank/DDBJ databases">
        <authorList>
            <person name="Lucero-Rivera Y.E."/>
            <person name="Tovar-Ramirez D."/>
        </authorList>
    </citation>
    <scope>NUCLEOTIDE SEQUENCE [LARGE SCALE GENOMIC DNA]</scope>
    <source>
        <strain evidence="3">Araruama</strain>
    </source>
</reference>
<feature type="chain" id="PRO_5010701031" evidence="1">
    <location>
        <begin position="22"/>
        <end position="127"/>
    </location>
</feature>
<comment type="caution">
    <text evidence="2">The sequence shown here is derived from an EMBL/GenBank/DDBJ whole genome shotgun (WGS) entry which is preliminary data.</text>
</comment>
<sequence>MKVNISIYIISLIMCTNISYAASLRVSPAMINCQNIQYGITYDIYKETGVRFTIYNDDLENKTWQLAIYPPSERGQSTKDYMDILSDTWCRLDKTTVTVKPNSFEHVYLYIQFPEELPNTTQYHKWM</sequence>
<feature type="signal peptide" evidence="1">
    <location>
        <begin position="1"/>
        <end position="21"/>
    </location>
</feature>
<gene>
    <name evidence="2" type="ORF">OMM_11602</name>
</gene>
<dbReference type="Proteomes" id="UP000189670">
    <property type="component" value="Unassembled WGS sequence"/>
</dbReference>
<proteinExistence type="predicted"/>
<dbReference type="AlphaFoldDB" id="A0A1V1NY25"/>
<feature type="non-terminal residue" evidence="2">
    <location>
        <position position="127"/>
    </location>
</feature>
<accession>A0A1V1NY25</accession>
<evidence type="ECO:0000313" key="2">
    <source>
        <dbReference type="EMBL" id="ETR67435.1"/>
    </source>
</evidence>
<organism evidence="2 3">
    <name type="scientific">Candidatus Magnetoglobus multicellularis str. Araruama</name>
    <dbReference type="NCBI Taxonomy" id="890399"/>
    <lineage>
        <taxon>Bacteria</taxon>
        <taxon>Pseudomonadati</taxon>
        <taxon>Thermodesulfobacteriota</taxon>
        <taxon>Desulfobacteria</taxon>
        <taxon>Desulfobacterales</taxon>
        <taxon>Desulfobacteraceae</taxon>
        <taxon>Candidatus Magnetoglobus</taxon>
    </lineage>
</organism>
<protein>
    <submittedName>
        <fullName evidence="2">Uncharacterized protein</fullName>
    </submittedName>
</protein>
<evidence type="ECO:0000256" key="1">
    <source>
        <dbReference type="SAM" id="SignalP"/>
    </source>
</evidence>
<evidence type="ECO:0000313" key="3">
    <source>
        <dbReference type="Proteomes" id="UP000189670"/>
    </source>
</evidence>
<dbReference type="EMBL" id="ATBP01001382">
    <property type="protein sequence ID" value="ETR67435.1"/>
    <property type="molecule type" value="Genomic_DNA"/>
</dbReference>
<keyword evidence="1" id="KW-0732">Signal</keyword>